<gene>
    <name evidence="1" type="ORF">CLUMA_CG007158</name>
</gene>
<dbReference type="AlphaFoldDB" id="A0A1J1I215"/>
<evidence type="ECO:0000313" key="1">
    <source>
        <dbReference type="EMBL" id="CRK93628.1"/>
    </source>
</evidence>
<organism evidence="1 2">
    <name type="scientific">Clunio marinus</name>
    <dbReference type="NCBI Taxonomy" id="568069"/>
    <lineage>
        <taxon>Eukaryota</taxon>
        <taxon>Metazoa</taxon>
        <taxon>Ecdysozoa</taxon>
        <taxon>Arthropoda</taxon>
        <taxon>Hexapoda</taxon>
        <taxon>Insecta</taxon>
        <taxon>Pterygota</taxon>
        <taxon>Neoptera</taxon>
        <taxon>Endopterygota</taxon>
        <taxon>Diptera</taxon>
        <taxon>Nematocera</taxon>
        <taxon>Chironomoidea</taxon>
        <taxon>Chironomidae</taxon>
        <taxon>Clunio</taxon>
    </lineage>
</organism>
<proteinExistence type="predicted"/>
<name>A0A1J1I215_9DIPT</name>
<reference evidence="1 2" key="1">
    <citation type="submission" date="2015-04" db="EMBL/GenBank/DDBJ databases">
        <authorList>
            <person name="Syromyatnikov M.Y."/>
            <person name="Popov V.N."/>
        </authorList>
    </citation>
    <scope>NUCLEOTIDE SEQUENCE [LARGE SCALE GENOMIC DNA]</scope>
</reference>
<evidence type="ECO:0000313" key="2">
    <source>
        <dbReference type="Proteomes" id="UP000183832"/>
    </source>
</evidence>
<keyword evidence="2" id="KW-1185">Reference proteome</keyword>
<accession>A0A1J1I215</accession>
<dbReference type="EMBL" id="CVRI01000037">
    <property type="protein sequence ID" value="CRK93628.1"/>
    <property type="molecule type" value="Genomic_DNA"/>
</dbReference>
<protein>
    <submittedName>
        <fullName evidence="1">CLUMA_CG007158, isoform A</fullName>
    </submittedName>
</protein>
<dbReference type="Proteomes" id="UP000183832">
    <property type="component" value="Unassembled WGS sequence"/>
</dbReference>
<sequence>MTICRLFVLRGDKIEDEMLNFQFPQSDYMGTVKNQFETKRKAENFNFLQSHKNGIQNIIIHPINIELKVVLILCFRFKL</sequence>